<dbReference type="PANTHER" id="PTHR31247">
    <property type="entry name" value="TRANSMEMBRANE PROTEIN 198 FAMILY MEMBER"/>
    <property type="match status" value="1"/>
</dbReference>
<name>A0A1Y2D337_9FUNG</name>
<comment type="similarity">
    <text evidence="2">Belongs to the TMEM198 family.</text>
</comment>
<dbReference type="InterPro" id="IPR040236">
    <property type="entry name" value="TMEM198"/>
</dbReference>
<evidence type="ECO:0000256" key="8">
    <source>
        <dbReference type="SAM" id="SignalP"/>
    </source>
</evidence>
<sequence length="232" mass="24690">MRLFIRIALLLALVATLFASSVLPSLTPSATGNPAFASRRDVPVPTDNQNIGETLTTPLYDGISKLTAYTGIYGAFLIVSGVALVFFGHKLFKPLLFIAGFYLFSVVTFVILQNIEYSSKQSIGGGSRDLVYFIACLIVGLVGGGLAVCLWRFGFFAIGAGLGYALSLLFLTALKDVITSSTARFITIAVFVIAFGVLIFFFEMPILIAATSVGGAYATFVGIDIFAQTGFV</sequence>
<evidence type="ECO:0000313" key="11">
    <source>
        <dbReference type="Proteomes" id="UP000193642"/>
    </source>
</evidence>
<evidence type="ECO:0000259" key="9">
    <source>
        <dbReference type="Pfam" id="PF13886"/>
    </source>
</evidence>
<keyword evidence="4 7" id="KW-1133">Transmembrane helix</keyword>
<dbReference type="PANTHER" id="PTHR31247:SF5">
    <property type="entry name" value="DUF4203 DOMAIN-CONTAINING PROTEIN"/>
    <property type="match status" value="1"/>
</dbReference>
<proteinExistence type="inferred from homology"/>
<feature type="transmembrane region" description="Helical" evidence="7">
    <location>
        <begin position="185"/>
        <end position="202"/>
    </location>
</feature>
<evidence type="ECO:0000256" key="6">
    <source>
        <dbReference type="ARBA" id="ARBA00049737"/>
    </source>
</evidence>
<feature type="transmembrane region" description="Helical" evidence="7">
    <location>
        <begin position="155"/>
        <end position="173"/>
    </location>
</feature>
<evidence type="ECO:0000256" key="3">
    <source>
        <dbReference type="ARBA" id="ARBA00022692"/>
    </source>
</evidence>
<dbReference type="STRING" id="329046.A0A1Y2D337"/>
<keyword evidence="3 7" id="KW-0812">Transmembrane</keyword>
<evidence type="ECO:0000313" key="10">
    <source>
        <dbReference type="EMBL" id="ORY53554.1"/>
    </source>
</evidence>
<dbReference type="EMBL" id="MCGO01000001">
    <property type="protein sequence ID" value="ORY53554.1"/>
    <property type="molecule type" value="Genomic_DNA"/>
</dbReference>
<keyword evidence="8" id="KW-0732">Signal</keyword>
<evidence type="ECO:0000256" key="4">
    <source>
        <dbReference type="ARBA" id="ARBA00022989"/>
    </source>
</evidence>
<dbReference type="InterPro" id="IPR025256">
    <property type="entry name" value="TM7S3/TM198-like_dom"/>
</dbReference>
<feature type="signal peptide" evidence="8">
    <location>
        <begin position="1"/>
        <end position="19"/>
    </location>
</feature>
<evidence type="ECO:0000256" key="5">
    <source>
        <dbReference type="ARBA" id="ARBA00023136"/>
    </source>
</evidence>
<protein>
    <recommendedName>
        <fullName evidence="6">Transmembrane protein 198</fullName>
    </recommendedName>
</protein>
<feature type="transmembrane region" description="Helical" evidence="7">
    <location>
        <begin position="95"/>
        <end position="115"/>
    </location>
</feature>
<evidence type="ECO:0000256" key="2">
    <source>
        <dbReference type="ARBA" id="ARBA00006244"/>
    </source>
</evidence>
<dbReference type="OrthoDB" id="102260at2759"/>
<dbReference type="Proteomes" id="UP000193642">
    <property type="component" value="Unassembled WGS sequence"/>
</dbReference>
<reference evidence="10 11" key="1">
    <citation type="submission" date="2016-07" db="EMBL/GenBank/DDBJ databases">
        <title>Pervasive Adenine N6-methylation of Active Genes in Fungi.</title>
        <authorList>
            <consortium name="DOE Joint Genome Institute"/>
            <person name="Mondo S.J."/>
            <person name="Dannebaum R.O."/>
            <person name="Kuo R.C."/>
            <person name="Labutti K."/>
            <person name="Haridas S."/>
            <person name="Kuo A."/>
            <person name="Salamov A."/>
            <person name="Ahrendt S.R."/>
            <person name="Lipzen A."/>
            <person name="Sullivan W."/>
            <person name="Andreopoulos W.B."/>
            <person name="Clum A."/>
            <person name="Lindquist E."/>
            <person name="Daum C."/>
            <person name="Ramamoorthy G.K."/>
            <person name="Gryganskyi A."/>
            <person name="Culley D."/>
            <person name="Magnuson J.K."/>
            <person name="James T.Y."/>
            <person name="O'Malley M.A."/>
            <person name="Stajich J.E."/>
            <person name="Spatafora J.W."/>
            <person name="Visel A."/>
            <person name="Grigoriev I.V."/>
        </authorList>
    </citation>
    <scope>NUCLEOTIDE SEQUENCE [LARGE SCALE GENOMIC DNA]</scope>
    <source>
        <strain evidence="10 11">JEL800</strain>
    </source>
</reference>
<evidence type="ECO:0000256" key="7">
    <source>
        <dbReference type="SAM" id="Phobius"/>
    </source>
</evidence>
<feature type="chain" id="PRO_5012417879" description="Transmembrane protein 198" evidence="8">
    <location>
        <begin position="20"/>
        <end position="232"/>
    </location>
</feature>
<evidence type="ECO:0000256" key="1">
    <source>
        <dbReference type="ARBA" id="ARBA00004141"/>
    </source>
</evidence>
<comment type="subcellular location">
    <subcellularLocation>
        <location evidence="1">Membrane</location>
        <topology evidence="1">Multi-pass membrane protein</topology>
    </subcellularLocation>
</comment>
<feature type="transmembrane region" description="Helical" evidence="7">
    <location>
        <begin position="66"/>
        <end position="88"/>
    </location>
</feature>
<comment type="caution">
    <text evidence="10">The sequence shown here is derived from an EMBL/GenBank/DDBJ whole genome shotgun (WGS) entry which is preliminary data.</text>
</comment>
<dbReference type="AlphaFoldDB" id="A0A1Y2D337"/>
<keyword evidence="11" id="KW-1185">Reference proteome</keyword>
<feature type="domain" description="TM7S3/TM198-like" evidence="9">
    <location>
        <begin position="74"/>
        <end position="231"/>
    </location>
</feature>
<dbReference type="GO" id="GO:0005886">
    <property type="term" value="C:plasma membrane"/>
    <property type="evidence" value="ECO:0007669"/>
    <property type="project" value="TreeGrafter"/>
</dbReference>
<organism evidence="10 11">
    <name type="scientific">Rhizoclosmatium globosum</name>
    <dbReference type="NCBI Taxonomy" id="329046"/>
    <lineage>
        <taxon>Eukaryota</taxon>
        <taxon>Fungi</taxon>
        <taxon>Fungi incertae sedis</taxon>
        <taxon>Chytridiomycota</taxon>
        <taxon>Chytridiomycota incertae sedis</taxon>
        <taxon>Chytridiomycetes</taxon>
        <taxon>Chytridiales</taxon>
        <taxon>Chytriomycetaceae</taxon>
        <taxon>Rhizoclosmatium</taxon>
    </lineage>
</organism>
<dbReference type="Pfam" id="PF13886">
    <property type="entry name" value="TM7S3_TM198"/>
    <property type="match status" value="1"/>
</dbReference>
<keyword evidence="5 7" id="KW-0472">Membrane</keyword>
<gene>
    <name evidence="10" type="ORF">BCR33DRAFT_710959</name>
</gene>
<feature type="transmembrane region" description="Helical" evidence="7">
    <location>
        <begin position="130"/>
        <end position="148"/>
    </location>
</feature>
<accession>A0A1Y2D337</accession>